<name>A0A133UI51_9EURY</name>
<comment type="caution">
    <text evidence="1">The sequence shown here is derived from an EMBL/GenBank/DDBJ whole genome shotgun (WGS) entry which is preliminary data.</text>
</comment>
<reference evidence="1 2" key="1">
    <citation type="journal article" date="2016" name="Sci. Rep.">
        <title>Metabolic traits of an uncultured archaeal lineage -MSBL1- from brine pools of the Red Sea.</title>
        <authorList>
            <person name="Mwirichia R."/>
            <person name="Alam I."/>
            <person name="Rashid M."/>
            <person name="Vinu M."/>
            <person name="Ba-Alawi W."/>
            <person name="Anthony Kamau A."/>
            <person name="Kamanda Ngugi D."/>
            <person name="Goker M."/>
            <person name="Klenk H.P."/>
            <person name="Bajic V."/>
            <person name="Stingl U."/>
        </authorList>
    </citation>
    <scope>NUCLEOTIDE SEQUENCE [LARGE SCALE GENOMIC DNA]</scope>
    <source>
        <strain evidence="1">SCGC-AAA259E19</strain>
    </source>
</reference>
<organism evidence="1 2">
    <name type="scientific">candidate division MSBL1 archaeon SCGC-AAA259E19</name>
    <dbReference type="NCBI Taxonomy" id="1698264"/>
    <lineage>
        <taxon>Archaea</taxon>
        <taxon>Methanobacteriati</taxon>
        <taxon>Methanobacteriota</taxon>
        <taxon>candidate division MSBL1</taxon>
    </lineage>
</organism>
<accession>A0A133UI51</accession>
<sequence length="131" mass="15190">MLLCRFLDNSALPYRLGSRKNENVKKGGGQGSRPDRQFWRHDFSAVRKQTFSAPKSLRGGFELHNRKSQVTLPHQILMSSIYKVYRRFVQIRPAFSSNVLAHIMMSSRPRMSTVRYGEFEGPERDEGREGE</sequence>
<evidence type="ECO:0000313" key="1">
    <source>
        <dbReference type="EMBL" id="KXA93766.1"/>
    </source>
</evidence>
<dbReference type="EMBL" id="LHXO01000099">
    <property type="protein sequence ID" value="KXA93766.1"/>
    <property type="molecule type" value="Genomic_DNA"/>
</dbReference>
<proteinExistence type="predicted"/>
<dbReference type="AlphaFoldDB" id="A0A133UI51"/>
<dbReference type="Proteomes" id="UP000070284">
    <property type="component" value="Unassembled WGS sequence"/>
</dbReference>
<evidence type="ECO:0000313" key="2">
    <source>
        <dbReference type="Proteomes" id="UP000070284"/>
    </source>
</evidence>
<gene>
    <name evidence="1" type="ORF">AKJ65_05970</name>
</gene>
<protein>
    <submittedName>
        <fullName evidence="1">Uncharacterized protein</fullName>
    </submittedName>
</protein>
<keyword evidence="2" id="KW-1185">Reference proteome</keyword>
<dbReference type="InterPro" id="IPR014729">
    <property type="entry name" value="Rossmann-like_a/b/a_fold"/>
</dbReference>
<dbReference type="Gene3D" id="3.40.50.620">
    <property type="entry name" value="HUPs"/>
    <property type="match status" value="1"/>
</dbReference>